<sequence length="212" mass="23892">MLMRLQDALNRDDLIEQMLLHCNPITSFVEQVQSTKSINFIVGYNSSPKSHTALDISLLIAHQTRLATKSHVIVQAVYVLEEYKTNDFFDVLPTQDFKTSESFEARLSYCPINVPSTNVQTPVLTQTNKFAQAEHILWQARCLAEEWQSYFKAHLRFGCVADELEKVVASEAATVLFLGCKSANHPIVQQLGSHFPCAIIGIPTSIDEDNEY</sequence>
<gene>
    <name evidence="1" type="ORF">CEN46_05630</name>
</gene>
<organism evidence="1 2">
    <name type="scientific">Fischerella thermalis CCMEE 5318</name>
    <dbReference type="NCBI Taxonomy" id="2019666"/>
    <lineage>
        <taxon>Bacteria</taxon>
        <taxon>Bacillati</taxon>
        <taxon>Cyanobacteriota</taxon>
        <taxon>Cyanophyceae</taxon>
        <taxon>Nostocales</taxon>
        <taxon>Hapalosiphonaceae</taxon>
        <taxon>Fischerella</taxon>
    </lineage>
</organism>
<evidence type="ECO:0000313" key="1">
    <source>
        <dbReference type="EMBL" id="PMB25500.1"/>
    </source>
</evidence>
<protein>
    <submittedName>
        <fullName evidence="1">Universal stress family protein</fullName>
    </submittedName>
</protein>
<dbReference type="AlphaFoldDB" id="A0A2N6LKU4"/>
<proteinExistence type="predicted"/>
<dbReference type="Proteomes" id="UP000235081">
    <property type="component" value="Unassembled WGS sequence"/>
</dbReference>
<reference evidence="1 2" key="1">
    <citation type="submission" date="2017-07" db="EMBL/GenBank/DDBJ databases">
        <title>Genomes of Fischerella (Mastigocladus) sp. strains.</title>
        <authorList>
            <person name="Miller S.R."/>
        </authorList>
    </citation>
    <scope>NUCLEOTIDE SEQUENCE [LARGE SCALE GENOMIC DNA]</scope>
    <source>
        <strain evidence="1 2">CCMEE 5318</strain>
    </source>
</reference>
<dbReference type="EMBL" id="NMQE01000149">
    <property type="protein sequence ID" value="PMB25500.1"/>
    <property type="molecule type" value="Genomic_DNA"/>
</dbReference>
<evidence type="ECO:0000313" key="2">
    <source>
        <dbReference type="Proteomes" id="UP000235081"/>
    </source>
</evidence>
<dbReference type="RefSeq" id="WP_102180790.1">
    <property type="nucleotide sequence ID" value="NZ_NMQE01000149.1"/>
</dbReference>
<name>A0A2N6LKU4_9CYAN</name>
<accession>A0A2N6LKU4</accession>
<comment type="caution">
    <text evidence="1">The sequence shown here is derived from an EMBL/GenBank/DDBJ whole genome shotgun (WGS) entry which is preliminary data.</text>
</comment>